<dbReference type="Pfam" id="PF13174">
    <property type="entry name" value="TPR_6"/>
    <property type="match status" value="1"/>
</dbReference>
<dbReference type="InterPro" id="IPR019734">
    <property type="entry name" value="TPR_rpt"/>
</dbReference>
<keyword evidence="4" id="KW-1185">Reference proteome</keyword>
<dbReference type="InterPro" id="IPR044650">
    <property type="entry name" value="SRFR1-like"/>
</dbReference>
<keyword evidence="1" id="KW-0802">TPR repeat</keyword>
<dbReference type="PROSITE" id="PS50005">
    <property type="entry name" value="TPR"/>
    <property type="match status" value="1"/>
</dbReference>
<organism evidence="3 4">
    <name type="scientific">Cohnella zeiphila</name>
    <dbReference type="NCBI Taxonomy" id="2761120"/>
    <lineage>
        <taxon>Bacteria</taxon>
        <taxon>Bacillati</taxon>
        <taxon>Bacillota</taxon>
        <taxon>Bacilli</taxon>
        <taxon>Bacillales</taxon>
        <taxon>Paenibacillaceae</taxon>
        <taxon>Cohnella</taxon>
    </lineage>
</organism>
<gene>
    <name evidence="3" type="ORF">H7C18_16190</name>
</gene>
<keyword evidence="2" id="KW-1133">Transmembrane helix</keyword>
<proteinExistence type="predicted"/>
<dbReference type="AlphaFoldDB" id="A0A7X0SM88"/>
<evidence type="ECO:0000256" key="1">
    <source>
        <dbReference type="PROSITE-ProRule" id="PRU00339"/>
    </source>
</evidence>
<evidence type="ECO:0000256" key="2">
    <source>
        <dbReference type="SAM" id="Phobius"/>
    </source>
</evidence>
<accession>A0A7X0SM88</accession>
<dbReference type="PANTHER" id="PTHR44749">
    <property type="entry name" value="SUPPRESSOR OF RPS4-RLD 1"/>
    <property type="match status" value="1"/>
</dbReference>
<feature type="transmembrane region" description="Helical" evidence="2">
    <location>
        <begin position="6"/>
        <end position="31"/>
    </location>
</feature>
<sequence>MKLFFLFGLLWWLLGNPFLALIVLLVVLYFLERRFIGLSPSLVRPFRRRSSIAKWRRQLQVNPHDVSARAELVRLLIESKKYKEAMEELRTMGDRMEHSAEYWSDLGLCELALGRREEGEQAMLKALEISPRVKYGLPYLRLGEAFAKTDAAKALDYLQRFRDIQSSSCEAYYRLGSIYREMGQPDRAKEADRECAQIYRSLPRYMKRRERKWALLSSFRSRGG</sequence>
<protein>
    <submittedName>
        <fullName evidence="3">Tetratricopeptide repeat protein</fullName>
    </submittedName>
</protein>
<dbReference type="Gene3D" id="1.25.40.10">
    <property type="entry name" value="Tetratricopeptide repeat domain"/>
    <property type="match status" value="1"/>
</dbReference>
<dbReference type="GO" id="GO:0045892">
    <property type="term" value="P:negative regulation of DNA-templated transcription"/>
    <property type="evidence" value="ECO:0007669"/>
    <property type="project" value="InterPro"/>
</dbReference>
<dbReference type="InterPro" id="IPR011990">
    <property type="entry name" value="TPR-like_helical_dom_sf"/>
</dbReference>
<dbReference type="Pfam" id="PF14559">
    <property type="entry name" value="TPR_19"/>
    <property type="match status" value="1"/>
</dbReference>
<name>A0A7X0SM88_9BACL</name>
<dbReference type="SMART" id="SM00028">
    <property type="entry name" value="TPR"/>
    <property type="match status" value="2"/>
</dbReference>
<reference evidence="3 4" key="1">
    <citation type="submission" date="2020-08" db="EMBL/GenBank/DDBJ databases">
        <title>Cohnella phylogeny.</title>
        <authorList>
            <person name="Dunlap C."/>
        </authorList>
    </citation>
    <scope>NUCLEOTIDE SEQUENCE [LARGE SCALE GENOMIC DNA]</scope>
    <source>
        <strain evidence="3 4">CBP 2801</strain>
    </source>
</reference>
<keyword evidence="2" id="KW-0472">Membrane</keyword>
<dbReference type="SUPFAM" id="SSF48452">
    <property type="entry name" value="TPR-like"/>
    <property type="match status" value="1"/>
</dbReference>
<dbReference type="EMBL" id="JACJVO010000020">
    <property type="protein sequence ID" value="MBB6732461.1"/>
    <property type="molecule type" value="Genomic_DNA"/>
</dbReference>
<keyword evidence="2" id="KW-0812">Transmembrane</keyword>
<evidence type="ECO:0000313" key="3">
    <source>
        <dbReference type="EMBL" id="MBB6732461.1"/>
    </source>
</evidence>
<evidence type="ECO:0000313" key="4">
    <source>
        <dbReference type="Proteomes" id="UP000564644"/>
    </source>
</evidence>
<feature type="repeat" description="TPR" evidence="1">
    <location>
        <begin position="100"/>
        <end position="133"/>
    </location>
</feature>
<dbReference type="Pfam" id="PF13181">
    <property type="entry name" value="TPR_8"/>
    <property type="match status" value="1"/>
</dbReference>
<dbReference type="PANTHER" id="PTHR44749:SF1">
    <property type="entry name" value="TETRATRICOPEPTIDE-LIKE HELICAL DOMAIN-CONTAINING PROTEIN"/>
    <property type="match status" value="1"/>
</dbReference>
<dbReference type="RefSeq" id="WP_185130125.1">
    <property type="nucleotide sequence ID" value="NZ_JACJVO010000020.1"/>
</dbReference>
<dbReference type="Proteomes" id="UP000564644">
    <property type="component" value="Unassembled WGS sequence"/>
</dbReference>
<comment type="caution">
    <text evidence="3">The sequence shown here is derived from an EMBL/GenBank/DDBJ whole genome shotgun (WGS) entry which is preliminary data.</text>
</comment>